<dbReference type="RefSeq" id="WP_105747672.1">
    <property type="nucleotide sequence ID" value="NZ_PVLQ01000019.1"/>
</dbReference>
<dbReference type="AlphaFoldDB" id="A0A2S9K6Q3"/>
<dbReference type="Proteomes" id="UP000238589">
    <property type="component" value="Unassembled WGS sequence"/>
</dbReference>
<dbReference type="OrthoDB" id="6862397at2"/>
<dbReference type="InterPro" id="IPR021312">
    <property type="entry name" value="DUF2889"/>
</dbReference>
<evidence type="ECO:0000313" key="2">
    <source>
        <dbReference type="Proteomes" id="UP000238589"/>
    </source>
</evidence>
<dbReference type="EMBL" id="PVLQ01000019">
    <property type="protein sequence ID" value="PRD66097.1"/>
    <property type="molecule type" value="Genomic_DNA"/>
</dbReference>
<dbReference type="Pfam" id="PF11136">
    <property type="entry name" value="DUF2889"/>
    <property type="match status" value="1"/>
</dbReference>
<comment type="caution">
    <text evidence="1">The sequence shown here is derived from an EMBL/GenBank/DDBJ whole genome shotgun (WGS) entry which is preliminary data.</text>
</comment>
<proteinExistence type="predicted"/>
<protein>
    <recommendedName>
        <fullName evidence="3">DUF2889 domain-containing protein</fullName>
    </recommendedName>
</protein>
<name>A0A2S9K6Q3_9BURK</name>
<sequence length="181" mass="20339">MPLPAPQPRRQINTRETRFRCFLRDDGLWDVEGELIDTKAELFTIRNERSWQPGEPIHHMLIRATVDSAKVVQEIAVSMEAYPHGICPQAMAHMQRMVGCTMAGGWRKAIDQHLGKAQGCTHIRELLFNMATAAFQGMERGRAEAAPDETPAYLGTCTAWDISGPVVAREFPLLYRPLAKP</sequence>
<keyword evidence="2" id="KW-1185">Reference proteome</keyword>
<gene>
    <name evidence="1" type="ORF">C6P64_05885</name>
</gene>
<evidence type="ECO:0000313" key="1">
    <source>
        <dbReference type="EMBL" id="PRD66097.1"/>
    </source>
</evidence>
<reference evidence="1 2" key="1">
    <citation type="submission" date="2018-03" db="EMBL/GenBank/DDBJ databases">
        <title>Comparative genomics illustrates the genes involved in a hyperalkaliphilic mechanisms of Serpentinomonas isolated from highly-alkaline calcium-rich serpentinized springs.</title>
        <authorList>
            <person name="Suzuki S."/>
            <person name="Ishii S."/>
            <person name="Walworth N."/>
            <person name="Bird L."/>
            <person name="Kuenen J.G."/>
            <person name="Nealson K.H."/>
        </authorList>
    </citation>
    <scope>NUCLEOTIDE SEQUENCE [LARGE SCALE GENOMIC DNA]</scope>
    <source>
        <strain evidence="1 2">P1</strain>
    </source>
</reference>
<organism evidence="1 2">
    <name type="scientific">Malikia granosa</name>
    <dbReference type="NCBI Taxonomy" id="263067"/>
    <lineage>
        <taxon>Bacteria</taxon>
        <taxon>Pseudomonadati</taxon>
        <taxon>Pseudomonadota</taxon>
        <taxon>Betaproteobacteria</taxon>
        <taxon>Burkholderiales</taxon>
        <taxon>Comamonadaceae</taxon>
        <taxon>Malikia</taxon>
    </lineage>
</organism>
<evidence type="ECO:0008006" key="3">
    <source>
        <dbReference type="Google" id="ProtNLM"/>
    </source>
</evidence>
<accession>A0A2S9K6Q3</accession>